<dbReference type="PANTHER" id="PTHR32063:SF9">
    <property type="entry name" value="SIMILAR TO MULTIDRUG RESISTANCE PROTEIN MEXB"/>
    <property type="match status" value="1"/>
</dbReference>
<proteinExistence type="inferred from homology"/>
<keyword evidence="6 9" id="KW-0812">Transmembrane</keyword>
<evidence type="ECO:0000256" key="4">
    <source>
        <dbReference type="ARBA" id="ARBA00022475"/>
    </source>
</evidence>
<accession>A0A9X1PG16</accession>
<keyword evidence="7 9" id="KW-1133">Transmembrane helix</keyword>
<name>A0A9X1PG16_9BACT</name>
<keyword evidence="4" id="KW-1003">Cell membrane</keyword>
<evidence type="ECO:0000256" key="1">
    <source>
        <dbReference type="ARBA" id="ARBA00004429"/>
    </source>
</evidence>
<evidence type="ECO:0000259" key="10">
    <source>
        <dbReference type="PROSITE" id="PS50156"/>
    </source>
</evidence>
<dbReference type="SUPFAM" id="SSF82693">
    <property type="entry name" value="Multidrug efflux transporter AcrB pore domain, PN1, PN2, PC1 and PC2 subdomains"/>
    <property type="match status" value="3"/>
</dbReference>
<feature type="transmembrane region" description="Helical" evidence="9">
    <location>
        <begin position="364"/>
        <end position="384"/>
    </location>
</feature>
<dbReference type="RefSeq" id="WP_234653227.1">
    <property type="nucleotide sequence ID" value="NZ_CP094997.1"/>
</dbReference>
<feature type="transmembrane region" description="Helical" evidence="9">
    <location>
        <begin position="470"/>
        <end position="495"/>
    </location>
</feature>
<keyword evidence="12" id="KW-1185">Reference proteome</keyword>
<feature type="transmembrane region" description="Helical" evidence="9">
    <location>
        <begin position="12"/>
        <end position="32"/>
    </location>
</feature>
<dbReference type="Proteomes" id="UP001139000">
    <property type="component" value="Unassembled WGS sequence"/>
</dbReference>
<dbReference type="InterPro" id="IPR000731">
    <property type="entry name" value="SSD"/>
</dbReference>
<dbReference type="SUPFAM" id="SSF82866">
    <property type="entry name" value="Multidrug efflux transporter AcrB transmembrane domain"/>
    <property type="match status" value="2"/>
</dbReference>
<dbReference type="PRINTS" id="PR00702">
    <property type="entry name" value="ACRIFLAVINRP"/>
</dbReference>
<feature type="transmembrane region" description="Helical" evidence="9">
    <location>
        <begin position="338"/>
        <end position="357"/>
    </location>
</feature>
<dbReference type="GO" id="GO:0015562">
    <property type="term" value="F:efflux transmembrane transporter activity"/>
    <property type="evidence" value="ECO:0007669"/>
    <property type="project" value="InterPro"/>
</dbReference>
<dbReference type="PROSITE" id="PS50156">
    <property type="entry name" value="SSD"/>
    <property type="match status" value="1"/>
</dbReference>
<dbReference type="PANTHER" id="PTHR32063">
    <property type="match status" value="1"/>
</dbReference>
<comment type="subcellular location">
    <subcellularLocation>
        <location evidence="1">Cell inner membrane</location>
        <topology evidence="1">Multi-pass membrane protein</topology>
    </subcellularLocation>
</comment>
<evidence type="ECO:0000256" key="6">
    <source>
        <dbReference type="ARBA" id="ARBA00022692"/>
    </source>
</evidence>
<dbReference type="Gene3D" id="3.30.70.1440">
    <property type="entry name" value="Multidrug efflux transporter AcrB pore domain"/>
    <property type="match status" value="1"/>
</dbReference>
<reference evidence="11" key="1">
    <citation type="submission" date="2021-12" db="EMBL/GenBank/DDBJ databases">
        <title>Novel species in genus Dyadobacter.</title>
        <authorList>
            <person name="Ma C."/>
        </authorList>
    </citation>
    <scope>NUCLEOTIDE SEQUENCE</scope>
    <source>
        <strain evidence="11">LJ419</strain>
    </source>
</reference>
<dbReference type="AlphaFoldDB" id="A0A9X1PG16"/>
<dbReference type="FunFam" id="3.30.70.1430:FF:000001">
    <property type="entry name" value="Efflux pump membrane transporter"/>
    <property type="match status" value="1"/>
</dbReference>
<comment type="similarity">
    <text evidence="2">Belongs to the resistance-nodulation-cell division (RND) (TC 2.A.6) family.</text>
</comment>
<evidence type="ECO:0000256" key="2">
    <source>
        <dbReference type="ARBA" id="ARBA00010942"/>
    </source>
</evidence>
<feature type="transmembrane region" description="Helical" evidence="9">
    <location>
        <begin position="999"/>
        <end position="1025"/>
    </location>
</feature>
<organism evidence="11 12">
    <name type="scientific">Dyadobacter chenwenxiniae</name>
    <dbReference type="NCBI Taxonomy" id="2906456"/>
    <lineage>
        <taxon>Bacteria</taxon>
        <taxon>Pseudomonadati</taxon>
        <taxon>Bacteroidota</taxon>
        <taxon>Cytophagia</taxon>
        <taxon>Cytophagales</taxon>
        <taxon>Spirosomataceae</taxon>
        <taxon>Dyadobacter</taxon>
    </lineage>
</organism>
<keyword evidence="8 9" id="KW-0472">Membrane</keyword>
<evidence type="ECO:0000313" key="12">
    <source>
        <dbReference type="Proteomes" id="UP001139000"/>
    </source>
</evidence>
<protein>
    <submittedName>
        <fullName evidence="11">Efflux RND transporter permease subunit</fullName>
    </submittedName>
</protein>
<dbReference type="GO" id="GO:0005886">
    <property type="term" value="C:plasma membrane"/>
    <property type="evidence" value="ECO:0007669"/>
    <property type="project" value="UniProtKB-SubCell"/>
</dbReference>
<dbReference type="GO" id="GO:0009636">
    <property type="term" value="P:response to toxic substance"/>
    <property type="evidence" value="ECO:0007669"/>
    <property type="project" value="UniProtKB-ARBA"/>
</dbReference>
<dbReference type="EMBL" id="JAJTTC010000001">
    <property type="protein sequence ID" value="MCF0060465.1"/>
    <property type="molecule type" value="Genomic_DNA"/>
</dbReference>
<evidence type="ECO:0000256" key="3">
    <source>
        <dbReference type="ARBA" id="ARBA00022448"/>
    </source>
</evidence>
<feature type="transmembrane region" description="Helical" evidence="9">
    <location>
        <begin position="922"/>
        <end position="947"/>
    </location>
</feature>
<dbReference type="InterPro" id="IPR004764">
    <property type="entry name" value="MdtF-like"/>
</dbReference>
<feature type="transmembrane region" description="Helical" evidence="9">
    <location>
        <begin position="390"/>
        <end position="415"/>
    </location>
</feature>
<feature type="transmembrane region" description="Helical" evidence="9">
    <location>
        <begin position="892"/>
        <end position="916"/>
    </location>
</feature>
<evidence type="ECO:0000256" key="9">
    <source>
        <dbReference type="SAM" id="Phobius"/>
    </source>
</evidence>
<dbReference type="InterPro" id="IPR001036">
    <property type="entry name" value="Acrflvin-R"/>
</dbReference>
<comment type="caution">
    <text evidence="11">The sequence shown here is derived from an EMBL/GenBank/DDBJ whole genome shotgun (WGS) entry which is preliminary data.</text>
</comment>
<dbReference type="FunFam" id="1.20.1640.10:FF:000001">
    <property type="entry name" value="Efflux pump membrane transporter"/>
    <property type="match status" value="1"/>
</dbReference>
<dbReference type="Pfam" id="PF00873">
    <property type="entry name" value="ACR_tran"/>
    <property type="match status" value="1"/>
</dbReference>
<feature type="transmembrane region" description="Helical" evidence="9">
    <location>
        <begin position="436"/>
        <end position="458"/>
    </location>
</feature>
<keyword evidence="5" id="KW-0997">Cell inner membrane</keyword>
<sequence length="1052" mass="113434">MLKIFIERPVLSTVISVFIVLLGILGLTSLPIEQYPDISPPTVQVSASYAGANADVVLNSVIVPLEEQINGVEGMTYMTSSATNDGGATISVYFDVGTDPDQAAVNVQNRVSSASSLLPQEVTKAGVTVRKQQSSMLLIFALYSDNPEYDQTFLQNFAQINLVPQVKRVSGVGNASAFGSRDYAMRIWLKPDVMSRYGLVPEDITSALGEQNVEAAPGKFGENGDQSFQYVIRYSGKLKSEAAFGDIVLKASSTEILRLKDVARIELGSQSYSSTTALKGGKPAVGIAISQTAGSNAREVINNSKKVIEEAEKSFPKGIHYTTLVDVNEFLDASIEKVIITLLECFALVFLVIFIFLQDFRSTLIHGISVPVSIIGTFFFLYLFGFSINLLTLFALVLAIGIVVDDAIVVVEAVHAKLEQGNRTPKQAAVEAMSEITGAIVSITLVMAAVFLPVTFIGGSTGVFYKQFGITLSVAILISAVNALTLCPALAALFLKAPHAGDRPPKNFLEKFGLAFNAAYDAMIAKYTRSVQFLIGRKWIAIGATAMFCGVLYYLMTTTPSSFVPDEDMGTIFVNVTLPAASSLERTQKVMRQVDSLARTIPELENDLQISGQNFLAGTGSAYGMIILELKAWGERKGVSNQDVIQSLMQKTSGIQDASILAISLPTITGFGTTGGFSFQLQDKGGHSTDEFFKVSEDFLKALNARPEIQFAATSFNPNFPQYLLEVNVPKTKESGISVSSILSAMQSYYGGNYASNFNQFGKQFRVMIQADTTYRANPEGLNSVFVKTATGNMAPITEYISLKRVYGPESISRFNLFTSISVNGSPKDGYSSGEALAAIQEVAAQHLPTGYGYEYSGISREEQNSGTQSAYIFMLCLVFVYFLLSAQYESYILPFAVLLSLPVGLVGSFLFAKLMGIDNNIYMQICLIMLIGLLAKNAILIVEFAIERRRHGMALVTAAIEGSKARLRPILMTSFAFIFGLMPLLFASGAGANGNKSIGAGAIGGMLMGTLLGVFLVPVLFILFQGLQERISGPPTTSDDIIIDKTTSGIA</sequence>
<dbReference type="Gene3D" id="3.30.70.1430">
    <property type="entry name" value="Multidrug efflux transporter AcrB pore domain"/>
    <property type="match status" value="2"/>
</dbReference>
<dbReference type="SUPFAM" id="SSF82714">
    <property type="entry name" value="Multidrug efflux transporter AcrB TolC docking domain, DN and DC subdomains"/>
    <property type="match status" value="2"/>
</dbReference>
<evidence type="ECO:0000256" key="5">
    <source>
        <dbReference type="ARBA" id="ARBA00022519"/>
    </source>
</evidence>
<dbReference type="Gene3D" id="1.20.1640.10">
    <property type="entry name" value="Multidrug efflux transporter AcrB transmembrane domain"/>
    <property type="match status" value="2"/>
</dbReference>
<gene>
    <name evidence="11" type="ORF">LXM26_03105</name>
</gene>
<feature type="transmembrane region" description="Helical" evidence="9">
    <location>
        <begin position="869"/>
        <end position="885"/>
    </location>
</feature>
<dbReference type="NCBIfam" id="TIGR00915">
    <property type="entry name" value="2A0602"/>
    <property type="match status" value="1"/>
</dbReference>
<feature type="transmembrane region" description="Helical" evidence="9">
    <location>
        <begin position="539"/>
        <end position="556"/>
    </location>
</feature>
<keyword evidence="3" id="KW-0813">Transport</keyword>
<feature type="transmembrane region" description="Helical" evidence="9">
    <location>
        <begin position="968"/>
        <end position="987"/>
    </location>
</feature>
<dbReference type="InterPro" id="IPR027463">
    <property type="entry name" value="AcrB_DN_DC_subdom"/>
</dbReference>
<evidence type="ECO:0000313" key="11">
    <source>
        <dbReference type="EMBL" id="MCF0060465.1"/>
    </source>
</evidence>
<evidence type="ECO:0000256" key="8">
    <source>
        <dbReference type="ARBA" id="ARBA00023136"/>
    </source>
</evidence>
<dbReference type="GO" id="GO:0042910">
    <property type="term" value="F:xenobiotic transmembrane transporter activity"/>
    <property type="evidence" value="ECO:0007669"/>
    <property type="project" value="TreeGrafter"/>
</dbReference>
<dbReference type="Gene3D" id="3.30.70.1320">
    <property type="entry name" value="Multidrug efflux transporter AcrB pore domain like"/>
    <property type="match status" value="1"/>
</dbReference>
<evidence type="ECO:0000256" key="7">
    <source>
        <dbReference type="ARBA" id="ARBA00022989"/>
    </source>
</evidence>
<feature type="domain" description="SSD" evidence="10">
    <location>
        <begin position="368"/>
        <end position="493"/>
    </location>
</feature>
<dbReference type="Gene3D" id="3.30.2090.10">
    <property type="entry name" value="Multidrug efflux transporter AcrB TolC docking domain, DN and DC subdomains"/>
    <property type="match status" value="2"/>
</dbReference>